<evidence type="ECO:0000313" key="3">
    <source>
        <dbReference type="Proteomes" id="UP000251314"/>
    </source>
</evidence>
<comment type="caution">
    <text evidence="2">The sequence shown here is derived from an EMBL/GenBank/DDBJ whole genome shotgun (WGS) entry which is preliminary data.</text>
</comment>
<dbReference type="InterPro" id="IPR043128">
    <property type="entry name" value="Rev_trsase/Diguanyl_cyclase"/>
</dbReference>
<dbReference type="InterPro" id="IPR000477">
    <property type="entry name" value="RT_dom"/>
</dbReference>
<protein>
    <recommendedName>
        <fullName evidence="1">Reverse transcriptase domain-containing protein</fullName>
    </recommendedName>
</protein>
<organism evidence="2 3">
    <name type="scientific">Phytophthora cactorum</name>
    <dbReference type="NCBI Taxonomy" id="29920"/>
    <lineage>
        <taxon>Eukaryota</taxon>
        <taxon>Sar</taxon>
        <taxon>Stramenopiles</taxon>
        <taxon>Oomycota</taxon>
        <taxon>Peronosporomycetes</taxon>
        <taxon>Peronosporales</taxon>
        <taxon>Peronosporaceae</taxon>
        <taxon>Phytophthora</taxon>
    </lineage>
</organism>
<dbReference type="EMBL" id="MJFZ01000336">
    <property type="protein sequence ID" value="RAW31144.1"/>
    <property type="molecule type" value="Genomic_DNA"/>
</dbReference>
<feature type="domain" description="Reverse transcriptase" evidence="1">
    <location>
        <begin position="8"/>
        <end position="94"/>
    </location>
</feature>
<evidence type="ECO:0000313" key="2">
    <source>
        <dbReference type="EMBL" id="RAW31144.1"/>
    </source>
</evidence>
<reference evidence="2 3" key="1">
    <citation type="submission" date="2018-01" db="EMBL/GenBank/DDBJ databases">
        <title>Draft genome of the strawberry crown rot pathogen Phytophthora cactorum.</title>
        <authorList>
            <person name="Armitage A.D."/>
            <person name="Lysoe E."/>
            <person name="Nellist C.F."/>
            <person name="Harrison R.J."/>
            <person name="Brurberg M.B."/>
        </authorList>
    </citation>
    <scope>NUCLEOTIDE SEQUENCE [LARGE SCALE GENOMIC DNA]</scope>
    <source>
        <strain evidence="2 3">10300</strain>
    </source>
</reference>
<dbReference type="AlphaFoldDB" id="A0A329S2I6"/>
<dbReference type="Gene3D" id="3.30.70.270">
    <property type="match status" value="2"/>
</dbReference>
<sequence>MYSFVTEDGVFTSTRVPQAASDSAGHFQSQMNEVLRDLSFKGVFVWINAVLLYARTAGSFLENLEKFFSILRQRRLKLNARKCKLFAKRVKWCGKVIDGEGVEHDPERLAALRQMPLPPTGAALQHFLCALNWLRDSMVDYARTVAPLQEKLEHVMHNRGRRKAQLSGAILDWSDAEAEGFRRTLETIERSCKLVFPTKAPRSACSQTRLSLDTRWYSRRSAIGRTASVEE</sequence>
<evidence type="ECO:0000259" key="1">
    <source>
        <dbReference type="Pfam" id="PF00078"/>
    </source>
</evidence>
<dbReference type="PANTHER" id="PTHR33064">
    <property type="entry name" value="POL PROTEIN"/>
    <property type="match status" value="1"/>
</dbReference>
<dbReference type="Pfam" id="PF00078">
    <property type="entry name" value="RVT_1"/>
    <property type="match status" value="1"/>
</dbReference>
<gene>
    <name evidence="2" type="ORF">PC110_g12519</name>
</gene>
<dbReference type="PANTHER" id="PTHR33064:SF37">
    <property type="entry name" value="RIBONUCLEASE H"/>
    <property type="match status" value="1"/>
</dbReference>
<dbReference type="STRING" id="29920.A0A329S2I6"/>
<dbReference type="SUPFAM" id="SSF56672">
    <property type="entry name" value="DNA/RNA polymerases"/>
    <property type="match status" value="1"/>
</dbReference>
<dbReference type="VEuPathDB" id="FungiDB:PC110_g12519"/>
<dbReference type="InterPro" id="IPR043502">
    <property type="entry name" value="DNA/RNA_pol_sf"/>
</dbReference>
<dbReference type="Proteomes" id="UP000251314">
    <property type="component" value="Unassembled WGS sequence"/>
</dbReference>
<proteinExistence type="predicted"/>
<dbReference type="InterPro" id="IPR051320">
    <property type="entry name" value="Viral_Replic_Matur_Polypro"/>
</dbReference>
<accession>A0A329S2I6</accession>
<keyword evidence="3" id="KW-1185">Reference proteome</keyword>
<dbReference type="OrthoDB" id="165683at2759"/>
<name>A0A329S2I6_9STRA</name>